<dbReference type="Gene3D" id="3.40.630.10">
    <property type="entry name" value="Zn peptidases"/>
    <property type="match status" value="1"/>
</dbReference>
<proteinExistence type="inferred from homology"/>
<dbReference type="InterPro" id="IPR057246">
    <property type="entry name" value="CARBOXYPEPT_ZN_1"/>
</dbReference>
<reference evidence="12" key="1">
    <citation type="journal article" date="2010" name="Science">
        <title>Plasticity of animal genome architecture unmasked by rapid evolution of a pelagic tunicate.</title>
        <authorList>
            <person name="Denoeud F."/>
            <person name="Henriet S."/>
            <person name="Mungpakdee S."/>
            <person name="Aury J.M."/>
            <person name="Da Silva C."/>
            <person name="Brinkmann H."/>
            <person name="Mikhaleva J."/>
            <person name="Olsen L.C."/>
            <person name="Jubin C."/>
            <person name="Canestro C."/>
            <person name="Bouquet J.M."/>
            <person name="Danks G."/>
            <person name="Poulain J."/>
            <person name="Campsteijn C."/>
            <person name="Adamski M."/>
            <person name="Cross I."/>
            <person name="Yadetie F."/>
            <person name="Muffato M."/>
            <person name="Louis A."/>
            <person name="Butcher S."/>
            <person name="Tsagkogeorga G."/>
            <person name="Konrad A."/>
            <person name="Singh S."/>
            <person name="Jensen M.F."/>
            <person name="Cong E.H."/>
            <person name="Eikeseth-Otteraa H."/>
            <person name="Noel B."/>
            <person name="Anthouard V."/>
            <person name="Porcel B.M."/>
            <person name="Kachouri-Lafond R."/>
            <person name="Nishino A."/>
            <person name="Ugolini M."/>
            <person name="Chourrout P."/>
            <person name="Nishida H."/>
            <person name="Aasland R."/>
            <person name="Huzurbazar S."/>
            <person name="Westhof E."/>
            <person name="Delsuc F."/>
            <person name="Lehrach H."/>
            <person name="Reinhardt R."/>
            <person name="Weissenbach J."/>
            <person name="Roy S.W."/>
            <person name="Artiguenave F."/>
            <person name="Postlethwait J.H."/>
            <person name="Manak J.R."/>
            <person name="Thompson E.M."/>
            <person name="Jaillon O."/>
            <person name="Du Pasquier L."/>
            <person name="Boudinot P."/>
            <person name="Liberles D.A."/>
            <person name="Volff J.N."/>
            <person name="Philippe H."/>
            <person name="Lenhard B."/>
            <person name="Roest Crollius H."/>
            <person name="Wincker P."/>
            <person name="Chourrout D."/>
        </authorList>
    </citation>
    <scope>NUCLEOTIDE SEQUENCE [LARGE SCALE GENOMIC DNA]</scope>
</reference>
<accession>E4XR21</accession>
<dbReference type="GO" id="GO:0005615">
    <property type="term" value="C:extracellular space"/>
    <property type="evidence" value="ECO:0007669"/>
    <property type="project" value="TreeGrafter"/>
</dbReference>
<dbReference type="Proteomes" id="UP000001307">
    <property type="component" value="Unassembled WGS sequence"/>
</dbReference>
<evidence type="ECO:0000256" key="2">
    <source>
        <dbReference type="ARBA" id="ARBA00005988"/>
    </source>
</evidence>
<dbReference type="SUPFAM" id="SSF53187">
    <property type="entry name" value="Zn-dependent exopeptidases"/>
    <property type="match status" value="1"/>
</dbReference>
<evidence type="ECO:0000256" key="9">
    <source>
        <dbReference type="ARBA" id="ARBA00023049"/>
    </source>
</evidence>
<dbReference type="GO" id="GO:0006508">
    <property type="term" value="P:proteolysis"/>
    <property type="evidence" value="ECO:0007669"/>
    <property type="project" value="UniProtKB-KW"/>
</dbReference>
<dbReference type="FunCoup" id="E4XR21">
    <property type="interactions" value="5"/>
</dbReference>
<feature type="domain" description="Peptidase M14" evidence="11">
    <location>
        <begin position="114"/>
        <end position="404"/>
    </location>
</feature>
<dbReference type="PANTHER" id="PTHR11705:SF91">
    <property type="entry name" value="FI01817P-RELATED"/>
    <property type="match status" value="1"/>
</dbReference>
<feature type="active site" description="Proton donor/acceptor" evidence="10">
    <location>
        <position position="370"/>
    </location>
</feature>
<keyword evidence="5" id="KW-0479">Metal-binding</keyword>
<dbReference type="CDD" id="cd03860">
    <property type="entry name" value="M14_CP_A-B_like"/>
    <property type="match status" value="1"/>
</dbReference>
<keyword evidence="4" id="KW-0645">Protease</keyword>
<dbReference type="AlphaFoldDB" id="E4XR21"/>
<evidence type="ECO:0000256" key="6">
    <source>
        <dbReference type="ARBA" id="ARBA00022729"/>
    </source>
</evidence>
<organism evidence="12">
    <name type="scientific">Oikopleura dioica</name>
    <name type="common">Tunicate</name>
    <dbReference type="NCBI Taxonomy" id="34765"/>
    <lineage>
        <taxon>Eukaryota</taxon>
        <taxon>Metazoa</taxon>
        <taxon>Chordata</taxon>
        <taxon>Tunicata</taxon>
        <taxon>Appendicularia</taxon>
        <taxon>Copelata</taxon>
        <taxon>Oikopleuridae</taxon>
        <taxon>Oikopleura</taxon>
    </lineage>
</organism>
<protein>
    <recommendedName>
        <fullName evidence="11">Peptidase M14 domain-containing protein</fullName>
    </recommendedName>
</protein>
<dbReference type="InterPro" id="IPR000834">
    <property type="entry name" value="Peptidase_M14"/>
</dbReference>
<dbReference type="InParanoid" id="E4XR21"/>
<dbReference type="PROSITE" id="PS52035">
    <property type="entry name" value="PEPTIDASE_M14"/>
    <property type="match status" value="1"/>
</dbReference>
<evidence type="ECO:0000313" key="13">
    <source>
        <dbReference type="Proteomes" id="UP000001307"/>
    </source>
</evidence>
<dbReference type="EMBL" id="FN653112">
    <property type="protein sequence ID" value="CBY12257.1"/>
    <property type="molecule type" value="Genomic_DNA"/>
</dbReference>
<evidence type="ECO:0000259" key="11">
    <source>
        <dbReference type="PROSITE" id="PS52035"/>
    </source>
</evidence>
<keyword evidence="7" id="KW-0378">Hydrolase</keyword>
<evidence type="ECO:0000256" key="10">
    <source>
        <dbReference type="PROSITE-ProRule" id="PRU01379"/>
    </source>
</evidence>
<evidence type="ECO:0000256" key="1">
    <source>
        <dbReference type="ARBA" id="ARBA00001947"/>
    </source>
</evidence>
<keyword evidence="6" id="KW-0732">Signal</keyword>
<sequence length="510" mass="57348">MKISTLFNFAASSSAKEASPSSILSFKIENAQVGRKLSYINRRSDFDWLAPHSGPSFETGTDVSLLLTESQTDFVSRKLASIGQKDVQVDEVQEKLENMFDGMIGRSLEFDFFKYHDFVEIEEWLKNIDSPLASLESAGKTYENRDIYVVTIGDDSQPKITVDCGIHAREWVSPPMCLYLIEQLLNGDYKELTDGVTWVIFPVLNPDGYQYTWSDGGTNPAKRFWRKNRRVNDGTSCIGVDLNRNYDVKWNQAGTSSSPCSFTYGGTSAFSEAESKAHSDHVNKLADVQAYLTFHAYGTLLLYPYSASRFMDAHNKEELHDLAKEYSSRTKAVNNEFYRYGEGADIFGAVSGGSDDWAHKSGIPISYTIELRDRGQFKFALPESMIEPTLKENMEGIRAIFDHVSKASADAPNETTASTEQPKTTEASKLENNCVCFSLLESQAEQQRRDAILTCLPDKTTTTKMGHKLIYVSAECGKKKIKTKKIVCKEKNNVWLPKKNPFTKIINKKC</sequence>
<evidence type="ECO:0000256" key="5">
    <source>
        <dbReference type="ARBA" id="ARBA00022723"/>
    </source>
</evidence>
<name>E4XR21_OIKDI</name>
<dbReference type="PROSITE" id="PS00132">
    <property type="entry name" value="CARBOXYPEPT_ZN_1"/>
    <property type="match status" value="1"/>
</dbReference>
<dbReference type="FunFam" id="3.40.630.10:FF:000084">
    <property type="entry name" value="Carboxypeptidase B2"/>
    <property type="match status" value="1"/>
</dbReference>
<keyword evidence="3" id="KW-0121">Carboxypeptidase</keyword>
<dbReference type="Pfam" id="PF00246">
    <property type="entry name" value="Peptidase_M14"/>
    <property type="match status" value="1"/>
</dbReference>
<dbReference type="PRINTS" id="PR00765">
    <property type="entry name" value="CRBOXYPTASEA"/>
</dbReference>
<comment type="cofactor">
    <cofactor evidence="1">
        <name>Zn(2+)</name>
        <dbReference type="ChEBI" id="CHEBI:29105"/>
    </cofactor>
</comment>
<keyword evidence="8" id="KW-0862">Zinc</keyword>
<evidence type="ECO:0000256" key="8">
    <source>
        <dbReference type="ARBA" id="ARBA00022833"/>
    </source>
</evidence>
<evidence type="ECO:0000256" key="7">
    <source>
        <dbReference type="ARBA" id="ARBA00022801"/>
    </source>
</evidence>
<dbReference type="PANTHER" id="PTHR11705">
    <property type="entry name" value="PROTEASE FAMILY M14 CARBOXYPEPTIDASE A,B"/>
    <property type="match status" value="1"/>
</dbReference>
<keyword evidence="9" id="KW-0482">Metalloprotease</keyword>
<dbReference type="GO" id="GO:0004181">
    <property type="term" value="F:metallocarboxypeptidase activity"/>
    <property type="evidence" value="ECO:0007669"/>
    <property type="project" value="InterPro"/>
</dbReference>
<evidence type="ECO:0000313" key="12">
    <source>
        <dbReference type="EMBL" id="CBY12257.1"/>
    </source>
</evidence>
<dbReference type="SMART" id="SM00631">
    <property type="entry name" value="Zn_pept"/>
    <property type="match status" value="1"/>
</dbReference>
<evidence type="ECO:0000256" key="3">
    <source>
        <dbReference type="ARBA" id="ARBA00022645"/>
    </source>
</evidence>
<dbReference type="OrthoDB" id="3626597at2759"/>
<comment type="similarity">
    <text evidence="2 10">Belongs to the peptidase M14 family.</text>
</comment>
<keyword evidence="13" id="KW-1185">Reference proteome</keyword>
<evidence type="ECO:0000256" key="4">
    <source>
        <dbReference type="ARBA" id="ARBA00022670"/>
    </source>
</evidence>
<dbReference type="GO" id="GO:0008270">
    <property type="term" value="F:zinc ion binding"/>
    <property type="evidence" value="ECO:0007669"/>
    <property type="project" value="InterPro"/>
</dbReference>
<gene>
    <name evidence="12" type="ORF">GSOID_T00018135001</name>
</gene>